<evidence type="ECO:0000256" key="1">
    <source>
        <dbReference type="SAM" id="Phobius"/>
    </source>
</evidence>
<name>A0A5B7F9Z8_PORTR</name>
<reference evidence="2 3" key="1">
    <citation type="submission" date="2019-05" db="EMBL/GenBank/DDBJ databases">
        <title>Another draft genome of Portunus trituberculatus and its Hox gene families provides insights of decapod evolution.</title>
        <authorList>
            <person name="Jeong J.-H."/>
            <person name="Song I."/>
            <person name="Kim S."/>
            <person name="Choi T."/>
            <person name="Kim D."/>
            <person name="Ryu S."/>
            <person name="Kim W."/>
        </authorList>
    </citation>
    <scope>NUCLEOTIDE SEQUENCE [LARGE SCALE GENOMIC DNA]</scope>
    <source>
        <tissue evidence="2">Muscle</tissue>
    </source>
</reference>
<comment type="caution">
    <text evidence="2">The sequence shown here is derived from an EMBL/GenBank/DDBJ whole genome shotgun (WGS) entry which is preliminary data.</text>
</comment>
<gene>
    <name evidence="2" type="ORF">E2C01_037680</name>
</gene>
<keyword evidence="1" id="KW-0472">Membrane</keyword>
<protein>
    <submittedName>
        <fullName evidence="2">Uncharacterized protein</fullName>
    </submittedName>
</protein>
<organism evidence="2 3">
    <name type="scientific">Portunus trituberculatus</name>
    <name type="common">Swimming crab</name>
    <name type="synonym">Neptunus trituberculatus</name>
    <dbReference type="NCBI Taxonomy" id="210409"/>
    <lineage>
        <taxon>Eukaryota</taxon>
        <taxon>Metazoa</taxon>
        <taxon>Ecdysozoa</taxon>
        <taxon>Arthropoda</taxon>
        <taxon>Crustacea</taxon>
        <taxon>Multicrustacea</taxon>
        <taxon>Malacostraca</taxon>
        <taxon>Eumalacostraca</taxon>
        <taxon>Eucarida</taxon>
        <taxon>Decapoda</taxon>
        <taxon>Pleocyemata</taxon>
        <taxon>Brachyura</taxon>
        <taxon>Eubrachyura</taxon>
        <taxon>Portunoidea</taxon>
        <taxon>Portunidae</taxon>
        <taxon>Portuninae</taxon>
        <taxon>Portunus</taxon>
    </lineage>
</organism>
<keyword evidence="1" id="KW-1133">Transmembrane helix</keyword>
<dbReference type="EMBL" id="VSRR010006088">
    <property type="protein sequence ID" value="MPC44021.1"/>
    <property type="molecule type" value="Genomic_DNA"/>
</dbReference>
<feature type="transmembrane region" description="Helical" evidence="1">
    <location>
        <begin position="18"/>
        <end position="37"/>
    </location>
</feature>
<dbReference type="AlphaFoldDB" id="A0A5B7F9Z8"/>
<keyword evidence="1" id="KW-0812">Transmembrane</keyword>
<dbReference type="Proteomes" id="UP000324222">
    <property type="component" value="Unassembled WGS sequence"/>
</dbReference>
<accession>A0A5B7F9Z8</accession>
<sequence length="174" mass="18462">MRALLASPQPSALASPRLLVGFVLMVSVVGVVSMVVVEGREVPPVVRHSGFSLISILRRAIKYAALFCVRVAGVDGDGGCFTGRGRAQAREAQTAGTLIIAATVTTTINRRSTNKINIIIIATVTTRTMKFAQIVVALQRKTHTHTLHASAEWTPSLCVAAVAAICIRVGSWNS</sequence>
<evidence type="ECO:0000313" key="2">
    <source>
        <dbReference type="EMBL" id="MPC44021.1"/>
    </source>
</evidence>
<keyword evidence="3" id="KW-1185">Reference proteome</keyword>
<proteinExistence type="predicted"/>
<evidence type="ECO:0000313" key="3">
    <source>
        <dbReference type="Proteomes" id="UP000324222"/>
    </source>
</evidence>